<feature type="domain" description="Glycerol-3-phosphate dehydrogenase NAD-dependent C-terminal" evidence="20">
    <location>
        <begin position="183"/>
        <end position="324"/>
    </location>
</feature>
<dbReference type="PANTHER" id="PTHR11728:SF1">
    <property type="entry name" value="GLYCEROL-3-PHOSPHATE DEHYDROGENASE [NAD(+)] 2, CHLOROPLASTIC"/>
    <property type="match status" value="1"/>
</dbReference>
<feature type="binding site" evidence="13">
    <location>
        <position position="258"/>
    </location>
    <ligand>
        <name>NADPH</name>
        <dbReference type="ChEBI" id="CHEBI:57783"/>
    </ligand>
</feature>
<comment type="caution">
    <text evidence="13">Lacks conserved residue(s) required for the propagation of feature annotation.</text>
</comment>
<feature type="binding site" evidence="13">
    <location>
        <position position="15"/>
    </location>
    <ligand>
        <name>NADPH</name>
        <dbReference type="ChEBI" id="CHEBI:57783"/>
    </ligand>
</feature>
<evidence type="ECO:0000256" key="3">
    <source>
        <dbReference type="ARBA" id="ARBA00022857"/>
    </source>
</evidence>
<dbReference type="GO" id="GO:0141152">
    <property type="term" value="F:glycerol-3-phosphate dehydrogenase (NAD+) activity"/>
    <property type="evidence" value="ECO:0007669"/>
    <property type="project" value="RHEA"/>
</dbReference>
<feature type="binding site" evidence="13">
    <location>
        <position position="16"/>
    </location>
    <ligand>
        <name>NADPH</name>
        <dbReference type="ChEBI" id="CHEBI:57783"/>
    </ligand>
</feature>
<feature type="binding site" evidence="13">
    <location>
        <position position="257"/>
    </location>
    <ligand>
        <name>sn-glycerol 3-phosphate</name>
        <dbReference type="ChEBI" id="CHEBI:57597"/>
    </ligand>
</feature>
<evidence type="ECO:0000256" key="14">
    <source>
        <dbReference type="PIRSR" id="PIRSR000114-1"/>
    </source>
</evidence>
<evidence type="ECO:0000256" key="16">
    <source>
        <dbReference type="PIRSR" id="PIRSR000114-3"/>
    </source>
</evidence>
<feature type="binding site" evidence="13">
    <location>
        <position position="141"/>
    </location>
    <ligand>
        <name>sn-glycerol 3-phosphate</name>
        <dbReference type="ChEBI" id="CHEBI:57597"/>
    </ligand>
</feature>
<feature type="active site" description="Proton acceptor" evidence="13 14">
    <location>
        <position position="194"/>
    </location>
</feature>
<dbReference type="SUPFAM" id="SSF48179">
    <property type="entry name" value="6-phosphogluconate dehydrogenase C-terminal domain-like"/>
    <property type="match status" value="1"/>
</dbReference>
<dbReference type="HAMAP" id="MF_00394">
    <property type="entry name" value="NAD_Glyc3P_dehydrog"/>
    <property type="match status" value="1"/>
</dbReference>
<feature type="binding site" evidence="13">
    <location>
        <position position="284"/>
    </location>
    <ligand>
        <name>NADPH</name>
        <dbReference type="ChEBI" id="CHEBI:57783"/>
    </ligand>
</feature>
<reference evidence="21 22" key="1">
    <citation type="submission" date="2019-07" db="EMBL/GenBank/DDBJ databases">
        <title>The pathways for chlorine oxyanion respiration interact through the shared metabolite chlorate.</title>
        <authorList>
            <person name="Barnum T.P."/>
            <person name="Cheng Y."/>
            <person name="Hill K.A."/>
            <person name="Lucas L.N."/>
            <person name="Carlson H.K."/>
            <person name="Coates J.D."/>
        </authorList>
    </citation>
    <scope>NUCLEOTIDE SEQUENCE [LARGE SCALE GENOMIC DNA]</scope>
    <source>
        <strain evidence="21">BK-3</strain>
    </source>
</reference>
<feature type="binding site" evidence="13">
    <location>
        <position position="110"/>
    </location>
    <ligand>
        <name>NADPH</name>
        <dbReference type="ChEBI" id="CHEBI:57783"/>
    </ligand>
</feature>
<name>A0A558DFG4_9GAMM</name>
<dbReference type="SUPFAM" id="SSF51735">
    <property type="entry name" value="NAD(P)-binding Rossmann-fold domains"/>
    <property type="match status" value="1"/>
</dbReference>
<dbReference type="NCBIfam" id="NF000942">
    <property type="entry name" value="PRK00094.1-4"/>
    <property type="match status" value="1"/>
</dbReference>
<dbReference type="EMBL" id="VMRY01000003">
    <property type="protein sequence ID" value="TVT59775.1"/>
    <property type="molecule type" value="Genomic_DNA"/>
</dbReference>
<feature type="binding site" evidence="15">
    <location>
        <begin position="258"/>
        <end position="259"/>
    </location>
    <ligand>
        <name>substrate</name>
    </ligand>
</feature>
<sequence length="336" mass="35395">MSENTPVFAVIGAGSWGTALAILLARNGTTVKLWGHLPEEVEILARDRENRAFLPGTPFPDNLYPTVALVDTLNDADEVLVAVPSHAFGSALQAIAPYLDSTTGVCWATKGLEPQTGRLLHEVAEELLGPIPPLAVISGPSFAKEVAAGLPTAITVASESAAYAERIAGYLHSDCFRAYTSPDVIGLEIGGAAKNVMAIGAGISDGLHFGANARAALITRGLNEIMRLGLALGGKAETFMGLGGMGDLVLTCTDDQSRNRRMGLALARGATIDQAKQEIGQEVEGIMATQEICTKARALGVEMPITEQIQRVLYQGLDPRSAVQTLLERDPRPETG</sequence>
<feature type="domain" description="Glycerol-3-phosphate dehydrogenase NAD-dependent N-terminal" evidence="19">
    <location>
        <begin position="9"/>
        <end position="162"/>
    </location>
</feature>
<dbReference type="Gene3D" id="3.40.50.720">
    <property type="entry name" value="NAD(P)-binding Rossmann-like Domain"/>
    <property type="match status" value="1"/>
</dbReference>
<feature type="binding site" evidence="13">
    <location>
        <position position="247"/>
    </location>
    <ligand>
        <name>sn-glycerol 3-phosphate</name>
        <dbReference type="ChEBI" id="CHEBI:57597"/>
    </ligand>
</feature>
<dbReference type="Pfam" id="PF07479">
    <property type="entry name" value="NAD_Gly3P_dh_C"/>
    <property type="match status" value="1"/>
</dbReference>
<evidence type="ECO:0000256" key="8">
    <source>
        <dbReference type="ARBA" id="ARBA00023264"/>
    </source>
</evidence>
<comment type="pathway">
    <text evidence="13">Membrane lipid metabolism; glycerophospholipid metabolism.</text>
</comment>
<evidence type="ECO:0000256" key="11">
    <source>
        <dbReference type="ARBA" id="ARBA00069372"/>
    </source>
</evidence>
<dbReference type="STRING" id="1543721.AAY24_12805"/>
<keyword evidence="4 13" id="KW-0560">Oxidoreductase</keyword>
<comment type="function">
    <text evidence="13">Catalyzes the reduction of the glycolytic intermediate dihydroxyacetone phosphate (DHAP) to sn-glycerol 3-phosphate (G3P), the key precursor for phospholipid synthesis.</text>
</comment>
<dbReference type="GO" id="GO:0046167">
    <property type="term" value="P:glycerol-3-phosphate biosynthetic process"/>
    <property type="evidence" value="ECO:0007669"/>
    <property type="project" value="UniProtKB-UniRule"/>
</dbReference>
<dbReference type="InterPro" id="IPR008927">
    <property type="entry name" value="6-PGluconate_DH-like_C_sf"/>
</dbReference>
<feature type="binding site" evidence="13">
    <location>
        <position position="259"/>
    </location>
    <ligand>
        <name>sn-glycerol 3-phosphate</name>
        <dbReference type="ChEBI" id="CHEBI:57597"/>
    </ligand>
</feature>
<feature type="binding site" evidence="13">
    <location>
        <position position="258"/>
    </location>
    <ligand>
        <name>sn-glycerol 3-phosphate</name>
        <dbReference type="ChEBI" id="CHEBI:57597"/>
    </ligand>
</feature>
<evidence type="ECO:0000256" key="2">
    <source>
        <dbReference type="ARBA" id="ARBA00022516"/>
    </source>
</evidence>
<evidence type="ECO:0000256" key="7">
    <source>
        <dbReference type="ARBA" id="ARBA00023209"/>
    </source>
</evidence>
<dbReference type="FunFam" id="1.10.1040.10:FF:000001">
    <property type="entry name" value="Glycerol-3-phosphate dehydrogenase [NAD(P)+]"/>
    <property type="match status" value="1"/>
</dbReference>
<evidence type="ECO:0000256" key="13">
    <source>
        <dbReference type="HAMAP-Rule" id="MF_00394"/>
    </source>
</evidence>
<dbReference type="EC" id="1.1.1.94" evidence="10 13"/>
<dbReference type="Gene3D" id="1.10.1040.10">
    <property type="entry name" value="N-(1-d-carboxylethyl)-l-norvaline Dehydrogenase, domain 2"/>
    <property type="match status" value="1"/>
</dbReference>
<dbReference type="InterPro" id="IPR036291">
    <property type="entry name" value="NAD(P)-bd_dom_sf"/>
</dbReference>
<proteinExistence type="inferred from homology"/>
<dbReference type="InterPro" id="IPR006109">
    <property type="entry name" value="G3P_DH_NAD-dep_C"/>
</dbReference>
<dbReference type="FunFam" id="3.40.50.720:FF:000019">
    <property type="entry name" value="Glycerol-3-phosphate dehydrogenase [NAD(P)+]"/>
    <property type="match status" value="1"/>
</dbReference>
<dbReference type="PROSITE" id="PS00957">
    <property type="entry name" value="NAD_G3PDH"/>
    <property type="match status" value="1"/>
</dbReference>
<dbReference type="GO" id="GO:0046168">
    <property type="term" value="P:glycerol-3-phosphate catabolic process"/>
    <property type="evidence" value="ECO:0007669"/>
    <property type="project" value="InterPro"/>
</dbReference>
<feature type="binding site" evidence="16">
    <location>
        <position position="258"/>
    </location>
    <ligand>
        <name>NAD(+)</name>
        <dbReference type="ChEBI" id="CHEBI:57540"/>
    </ligand>
</feature>
<keyword evidence="7 13" id="KW-0594">Phospholipid biosynthesis</keyword>
<evidence type="ECO:0000256" key="17">
    <source>
        <dbReference type="RuleBase" id="RU000437"/>
    </source>
</evidence>
<dbReference type="NCBIfam" id="NF000940">
    <property type="entry name" value="PRK00094.1-2"/>
    <property type="match status" value="1"/>
</dbReference>
<comment type="caution">
    <text evidence="21">The sequence shown here is derived from an EMBL/GenBank/DDBJ whole genome shotgun (WGS) entry which is preliminary data.</text>
</comment>
<keyword evidence="18" id="KW-0812">Transmembrane</keyword>
<comment type="catalytic activity">
    <reaction evidence="9">
        <text>sn-glycerol 3-phosphate + NADP(+) = dihydroxyacetone phosphate + NADPH + H(+)</text>
        <dbReference type="Rhea" id="RHEA:11096"/>
        <dbReference type="ChEBI" id="CHEBI:15378"/>
        <dbReference type="ChEBI" id="CHEBI:57597"/>
        <dbReference type="ChEBI" id="CHEBI:57642"/>
        <dbReference type="ChEBI" id="CHEBI:57783"/>
        <dbReference type="ChEBI" id="CHEBI:58349"/>
        <dbReference type="EC" id="1.1.1.94"/>
    </reaction>
    <physiologicalReaction direction="right-to-left" evidence="9">
        <dbReference type="Rhea" id="RHEA:11098"/>
    </physiologicalReaction>
</comment>
<evidence type="ECO:0000256" key="4">
    <source>
        <dbReference type="ARBA" id="ARBA00023002"/>
    </source>
</evidence>
<feature type="binding site" evidence="13">
    <location>
        <position position="36"/>
    </location>
    <ligand>
        <name>NADPH</name>
        <dbReference type="ChEBI" id="CHEBI:57783"/>
    </ligand>
</feature>
<dbReference type="PRINTS" id="PR00077">
    <property type="entry name" value="GPDHDRGNASE"/>
</dbReference>
<keyword evidence="2 13" id="KW-0444">Lipid biosynthesis</keyword>
<evidence type="ECO:0000256" key="12">
    <source>
        <dbReference type="ARBA" id="ARBA00080511"/>
    </source>
</evidence>
<comment type="catalytic activity">
    <reaction evidence="13">
        <text>sn-glycerol 3-phosphate + NAD(+) = dihydroxyacetone phosphate + NADH + H(+)</text>
        <dbReference type="Rhea" id="RHEA:11092"/>
        <dbReference type="ChEBI" id="CHEBI:15378"/>
        <dbReference type="ChEBI" id="CHEBI:57540"/>
        <dbReference type="ChEBI" id="CHEBI:57597"/>
        <dbReference type="ChEBI" id="CHEBI:57642"/>
        <dbReference type="ChEBI" id="CHEBI:57945"/>
        <dbReference type="EC" id="1.1.1.94"/>
    </reaction>
</comment>
<keyword evidence="6 13" id="KW-0443">Lipid metabolism</keyword>
<dbReference type="InterPro" id="IPR006168">
    <property type="entry name" value="G3P_DH_NAD-dep"/>
</dbReference>
<evidence type="ECO:0000256" key="10">
    <source>
        <dbReference type="ARBA" id="ARBA00066687"/>
    </source>
</evidence>
<feature type="binding site" evidence="13">
    <location>
        <position position="110"/>
    </location>
    <ligand>
        <name>sn-glycerol 3-phosphate</name>
        <dbReference type="ChEBI" id="CHEBI:57597"/>
    </ligand>
</feature>
<evidence type="ECO:0000256" key="6">
    <source>
        <dbReference type="ARBA" id="ARBA00023098"/>
    </source>
</evidence>
<evidence type="ECO:0000256" key="5">
    <source>
        <dbReference type="ARBA" id="ARBA00023027"/>
    </source>
</evidence>
<evidence type="ECO:0000256" key="18">
    <source>
        <dbReference type="SAM" id="Phobius"/>
    </source>
</evidence>
<comment type="similarity">
    <text evidence="1 13 17">Belongs to the NAD-dependent glycerol-3-phosphate dehydrogenase family.</text>
</comment>
<feature type="transmembrane region" description="Helical" evidence="18">
    <location>
        <begin position="6"/>
        <end position="25"/>
    </location>
</feature>
<dbReference type="GO" id="GO:0005829">
    <property type="term" value="C:cytosol"/>
    <property type="evidence" value="ECO:0007669"/>
    <property type="project" value="TreeGrafter"/>
</dbReference>
<dbReference type="AlphaFoldDB" id="A0A558DFG4"/>
<dbReference type="UniPathway" id="UPA00940"/>
<feature type="binding site" evidence="13">
    <location>
        <position position="139"/>
    </location>
    <ligand>
        <name>sn-glycerol 3-phosphate</name>
        <dbReference type="ChEBI" id="CHEBI:57597"/>
    </ligand>
</feature>
<dbReference type="PIRSF" id="PIRSF000114">
    <property type="entry name" value="Glycerol-3-P_dh"/>
    <property type="match status" value="1"/>
</dbReference>
<dbReference type="GO" id="GO:0141153">
    <property type="term" value="F:glycerol-3-phosphate dehydrogenase (NADP+) activity"/>
    <property type="evidence" value="ECO:0007669"/>
    <property type="project" value="RHEA"/>
</dbReference>
<dbReference type="PANTHER" id="PTHR11728">
    <property type="entry name" value="GLYCEROL-3-PHOSPHATE DEHYDROGENASE"/>
    <property type="match status" value="1"/>
</dbReference>
<evidence type="ECO:0000256" key="9">
    <source>
        <dbReference type="ARBA" id="ARBA00052716"/>
    </source>
</evidence>
<keyword evidence="3 13" id="KW-0521">NADP</keyword>
<dbReference type="Proteomes" id="UP000317355">
    <property type="component" value="Unassembled WGS sequence"/>
</dbReference>
<dbReference type="InterPro" id="IPR011128">
    <property type="entry name" value="G3P_DH_NAD-dep_N"/>
</dbReference>
<feature type="binding site" evidence="16">
    <location>
        <begin position="12"/>
        <end position="17"/>
    </location>
    <ligand>
        <name>NAD(+)</name>
        <dbReference type="ChEBI" id="CHEBI:57540"/>
    </ligand>
</feature>
<evidence type="ECO:0000256" key="15">
    <source>
        <dbReference type="PIRSR" id="PIRSR000114-2"/>
    </source>
</evidence>
<feature type="binding site" evidence="16">
    <location>
        <position position="143"/>
    </location>
    <ligand>
        <name>NAD(+)</name>
        <dbReference type="ChEBI" id="CHEBI:57540"/>
    </ligand>
</feature>
<dbReference type="GO" id="GO:0046474">
    <property type="term" value="P:glycerophospholipid biosynthetic process"/>
    <property type="evidence" value="ECO:0007669"/>
    <property type="project" value="TreeGrafter"/>
</dbReference>
<evidence type="ECO:0000256" key="1">
    <source>
        <dbReference type="ARBA" id="ARBA00011009"/>
    </source>
</evidence>
<dbReference type="GO" id="GO:0005975">
    <property type="term" value="P:carbohydrate metabolic process"/>
    <property type="evidence" value="ECO:0007669"/>
    <property type="project" value="InterPro"/>
</dbReference>
<keyword evidence="13" id="KW-0963">Cytoplasm</keyword>
<keyword evidence="18" id="KW-0472">Membrane</keyword>
<evidence type="ECO:0000313" key="21">
    <source>
        <dbReference type="EMBL" id="TVT59775.1"/>
    </source>
</evidence>
<keyword evidence="18" id="KW-1133">Transmembrane helix</keyword>
<evidence type="ECO:0000259" key="19">
    <source>
        <dbReference type="Pfam" id="PF01210"/>
    </source>
</evidence>
<organism evidence="21 22">
    <name type="scientific">Sedimenticola thiotaurini</name>
    <dbReference type="NCBI Taxonomy" id="1543721"/>
    <lineage>
        <taxon>Bacteria</taxon>
        <taxon>Pseudomonadati</taxon>
        <taxon>Pseudomonadota</taxon>
        <taxon>Gammaproteobacteria</taxon>
        <taxon>Chromatiales</taxon>
        <taxon>Sedimenticolaceae</taxon>
        <taxon>Sedimenticola</taxon>
    </lineage>
</organism>
<evidence type="ECO:0000259" key="20">
    <source>
        <dbReference type="Pfam" id="PF07479"/>
    </source>
</evidence>
<feature type="binding site" evidence="13">
    <location>
        <position position="194"/>
    </location>
    <ligand>
        <name>sn-glycerol 3-phosphate</name>
        <dbReference type="ChEBI" id="CHEBI:57597"/>
    </ligand>
</feature>
<dbReference type="GO" id="GO:0051287">
    <property type="term" value="F:NAD binding"/>
    <property type="evidence" value="ECO:0007669"/>
    <property type="project" value="InterPro"/>
</dbReference>
<evidence type="ECO:0000313" key="22">
    <source>
        <dbReference type="Proteomes" id="UP000317355"/>
    </source>
</evidence>
<keyword evidence="8 13" id="KW-1208">Phospholipid metabolism</keyword>
<keyword evidence="13" id="KW-0547">Nucleotide-binding</keyword>
<gene>
    <name evidence="13" type="primary">gpsA</name>
    <name evidence="21" type="ORF">FHK82_01985</name>
</gene>
<dbReference type="InterPro" id="IPR013328">
    <property type="entry name" value="6PGD_dom2"/>
</dbReference>
<feature type="binding site" evidence="13">
    <location>
        <position position="143"/>
    </location>
    <ligand>
        <name>NADPH</name>
        <dbReference type="ChEBI" id="CHEBI:57783"/>
    </ligand>
</feature>
<comment type="subcellular location">
    <subcellularLocation>
        <location evidence="13">Cytoplasm</location>
    </subcellularLocation>
</comment>
<protein>
    <recommendedName>
        <fullName evidence="11 13">Glycerol-3-phosphate dehydrogenase [NAD(P)+]</fullName>
        <ecNumber evidence="10 13">1.1.1.94</ecNumber>
    </recommendedName>
    <alternativeName>
        <fullName evidence="13">NAD(P)(+)-dependent glycerol-3-phosphate dehydrogenase</fullName>
    </alternativeName>
    <alternativeName>
        <fullName evidence="12 13">NAD(P)H-dependent dihydroxyacetone-phosphate reductase</fullName>
    </alternativeName>
</protein>
<accession>A0A558DFG4</accession>
<feature type="binding site" evidence="15">
    <location>
        <position position="110"/>
    </location>
    <ligand>
        <name>substrate</name>
    </ligand>
</feature>
<keyword evidence="5 13" id="KW-0520">NAD</keyword>
<dbReference type="Pfam" id="PF01210">
    <property type="entry name" value="NAD_Gly3P_dh_N"/>
    <property type="match status" value="1"/>
</dbReference>